<dbReference type="EMBL" id="JAADJG010000574">
    <property type="protein sequence ID" value="KAF4443456.1"/>
    <property type="molecule type" value="Genomic_DNA"/>
</dbReference>
<reference evidence="2" key="1">
    <citation type="submission" date="2020-01" db="EMBL/GenBank/DDBJ databases">
        <title>Identification and distribution of gene clusters putatively required for synthesis of sphingolipid metabolism inhibitors in phylogenetically diverse species of the filamentous fungus Fusarium.</title>
        <authorList>
            <person name="Kim H.-S."/>
            <person name="Busman M."/>
            <person name="Brown D.W."/>
            <person name="Divon H."/>
            <person name="Uhlig S."/>
            <person name="Proctor R.H."/>
        </authorList>
    </citation>
    <scope>NUCLEOTIDE SEQUENCE</scope>
    <source>
        <strain evidence="2">NRRL 53441</strain>
    </source>
</reference>
<evidence type="ECO:0000256" key="1">
    <source>
        <dbReference type="SAM" id="MobiDB-lite"/>
    </source>
</evidence>
<protein>
    <submittedName>
        <fullName evidence="2">Uncharacterized protein</fullName>
    </submittedName>
</protein>
<evidence type="ECO:0000313" key="3">
    <source>
        <dbReference type="Proteomes" id="UP000605986"/>
    </source>
</evidence>
<dbReference type="AlphaFoldDB" id="A0A8H4K4P9"/>
<feature type="region of interest" description="Disordered" evidence="1">
    <location>
        <begin position="1"/>
        <end position="46"/>
    </location>
</feature>
<comment type="caution">
    <text evidence="2">The sequence shown here is derived from an EMBL/GenBank/DDBJ whole genome shotgun (WGS) entry which is preliminary data.</text>
</comment>
<keyword evidence="3" id="KW-1185">Reference proteome</keyword>
<feature type="region of interest" description="Disordered" evidence="1">
    <location>
        <begin position="71"/>
        <end position="97"/>
    </location>
</feature>
<feature type="compositionally biased region" description="Basic residues" evidence="1">
    <location>
        <begin position="25"/>
        <end position="36"/>
    </location>
</feature>
<sequence length="333" mass="37144">MERPPRRGRPRKYATAKDKETVAAQRRRNKRQKAAARNRGVPYSNFHNLHYPIQQLDNSQSSAFTPLQERDISNFLPPPSPPLQPTTEDAFSDHHEPLRSTSIISSSGVPEAYNMERSLPLLPADPQLPGNIDEQSIPHTGTSTLAEDPVAVSNHQGPDTVQDIVSAITPETSPQVGNGEPDPIEHLAQELAEQLIKFQGCCNECHQAAKRSHMEDTNEHISLAAYLHFTPELGPDILSRETIAHQKDDLAGTLSPESRRQLFCGIDTREKVLYICLDEDERVSDGAGVTFDIDSVVAYYCTQSWWYFDEIQQIWPVHVAGSPCTDDISSTSR</sequence>
<organism evidence="2 3">
    <name type="scientific">Fusarium austroafricanum</name>
    <dbReference type="NCBI Taxonomy" id="2364996"/>
    <lineage>
        <taxon>Eukaryota</taxon>
        <taxon>Fungi</taxon>
        <taxon>Dikarya</taxon>
        <taxon>Ascomycota</taxon>
        <taxon>Pezizomycotina</taxon>
        <taxon>Sordariomycetes</taxon>
        <taxon>Hypocreomycetidae</taxon>
        <taxon>Hypocreales</taxon>
        <taxon>Nectriaceae</taxon>
        <taxon>Fusarium</taxon>
        <taxon>Fusarium concolor species complex</taxon>
    </lineage>
</organism>
<dbReference type="Proteomes" id="UP000605986">
    <property type="component" value="Unassembled WGS sequence"/>
</dbReference>
<dbReference type="OrthoDB" id="5098663at2759"/>
<evidence type="ECO:0000313" key="2">
    <source>
        <dbReference type="EMBL" id="KAF4443456.1"/>
    </source>
</evidence>
<proteinExistence type="predicted"/>
<feature type="compositionally biased region" description="Basic residues" evidence="1">
    <location>
        <begin position="1"/>
        <end position="14"/>
    </location>
</feature>
<gene>
    <name evidence="2" type="ORF">F53441_11420</name>
</gene>
<accession>A0A8H4K4P9</accession>
<name>A0A8H4K4P9_9HYPO</name>